<dbReference type="Gene3D" id="3.40.1440.10">
    <property type="entry name" value="GIY-YIG endonuclease"/>
    <property type="match status" value="1"/>
</dbReference>
<sequence>MDKLPCVYLMTNARNGTLYIGVTSNLYKRVWEHRSHAVDGFTQRHKLNKLVYFEMHASMYQAITREKQLKNWQRQWKVELIERSNPYWRDLWEDICRG</sequence>
<feature type="domain" description="GIY-YIG" evidence="2">
    <location>
        <begin position="3"/>
        <end position="80"/>
    </location>
</feature>
<evidence type="ECO:0000313" key="3">
    <source>
        <dbReference type="EMBL" id="TKB46473.1"/>
    </source>
</evidence>
<dbReference type="InterPro" id="IPR035901">
    <property type="entry name" value="GIY-YIG_endonuc_sf"/>
</dbReference>
<dbReference type="EMBL" id="SWCI01000021">
    <property type="protein sequence ID" value="TKB46473.1"/>
    <property type="molecule type" value="Genomic_DNA"/>
</dbReference>
<protein>
    <submittedName>
        <fullName evidence="3">GIY-YIG nuclease family protein</fullName>
    </submittedName>
</protein>
<reference evidence="3 4" key="1">
    <citation type="submission" date="2019-04" db="EMBL/GenBank/DDBJ databases">
        <authorList>
            <person name="Hwang J.C."/>
        </authorList>
    </citation>
    <scope>NUCLEOTIDE SEQUENCE [LARGE SCALE GENOMIC DNA]</scope>
    <source>
        <strain evidence="3 4">IMCC35001</strain>
    </source>
</reference>
<dbReference type="Proteomes" id="UP000305674">
    <property type="component" value="Unassembled WGS sequence"/>
</dbReference>
<dbReference type="InterPro" id="IPR050190">
    <property type="entry name" value="UPF0213_domain"/>
</dbReference>
<dbReference type="PANTHER" id="PTHR34477">
    <property type="entry name" value="UPF0213 PROTEIN YHBQ"/>
    <property type="match status" value="1"/>
</dbReference>
<comment type="similarity">
    <text evidence="1">Belongs to the UPF0213 family.</text>
</comment>
<dbReference type="PROSITE" id="PS50164">
    <property type="entry name" value="GIY_YIG"/>
    <property type="match status" value="1"/>
</dbReference>
<evidence type="ECO:0000256" key="1">
    <source>
        <dbReference type="ARBA" id="ARBA00007435"/>
    </source>
</evidence>
<dbReference type="SUPFAM" id="SSF82771">
    <property type="entry name" value="GIY-YIG endonuclease"/>
    <property type="match status" value="1"/>
</dbReference>
<name>A0A4U1B7H1_9GAMM</name>
<dbReference type="CDD" id="cd10448">
    <property type="entry name" value="GIY-YIG_unchar_3"/>
    <property type="match status" value="1"/>
</dbReference>
<evidence type="ECO:0000259" key="2">
    <source>
        <dbReference type="PROSITE" id="PS50164"/>
    </source>
</evidence>
<keyword evidence="4" id="KW-1185">Reference proteome</keyword>
<comment type="caution">
    <text evidence="3">The sequence shown here is derived from an EMBL/GenBank/DDBJ whole genome shotgun (WGS) entry which is preliminary data.</text>
</comment>
<dbReference type="PANTHER" id="PTHR34477:SF5">
    <property type="entry name" value="BSL5627 PROTEIN"/>
    <property type="match status" value="1"/>
</dbReference>
<dbReference type="Pfam" id="PF01541">
    <property type="entry name" value="GIY-YIG"/>
    <property type="match status" value="1"/>
</dbReference>
<organism evidence="3 4">
    <name type="scientific">Ferrimonas sediminicola</name>
    <dbReference type="NCBI Taxonomy" id="2569538"/>
    <lineage>
        <taxon>Bacteria</taxon>
        <taxon>Pseudomonadati</taxon>
        <taxon>Pseudomonadota</taxon>
        <taxon>Gammaproteobacteria</taxon>
        <taxon>Alteromonadales</taxon>
        <taxon>Ferrimonadaceae</taxon>
        <taxon>Ferrimonas</taxon>
    </lineage>
</organism>
<dbReference type="InterPro" id="IPR000305">
    <property type="entry name" value="GIY-YIG_endonuc"/>
</dbReference>
<dbReference type="OrthoDB" id="9807770at2"/>
<dbReference type="AlphaFoldDB" id="A0A4U1B7H1"/>
<gene>
    <name evidence="3" type="ORF">FCL40_17930</name>
</gene>
<proteinExistence type="inferred from homology"/>
<dbReference type="RefSeq" id="WP_136854643.1">
    <property type="nucleotide sequence ID" value="NZ_SWCI01000021.1"/>
</dbReference>
<evidence type="ECO:0000313" key="4">
    <source>
        <dbReference type="Proteomes" id="UP000305674"/>
    </source>
</evidence>
<accession>A0A4U1B7H1</accession>
<dbReference type="SMART" id="SM00465">
    <property type="entry name" value="GIYc"/>
    <property type="match status" value="1"/>
</dbReference>